<dbReference type="GO" id="GO:0016301">
    <property type="term" value="F:kinase activity"/>
    <property type="evidence" value="ECO:0007669"/>
    <property type="project" value="UniProtKB-KW"/>
</dbReference>
<comment type="caution">
    <text evidence="1">The sequence shown here is derived from an EMBL/GenBank/DDBJ whole genome shotgun (WGS) entry which is preliminary data.</text>
</comment>
<protein>
    <submittedName>
        <fullName evidence="1">Guanylate kinase</fullName>
    </submittedName>
</protein>
<evidence type="ECO:0000313" key="2">
    <source>
        <dbReference type="Proteomes" id="UP000251891"/>
    </source>
</evidence>
<name>A0A365HA85_9ACTN</name>
<keyword evidence="2" id="KW-1185">Reference proteome</keyword>
<dbReference type="Proteomes" id="UP000251891">
    <property type="component" value="Unassembled WGS sequence"/>
</dbReference>
<keyword evidence="1" id="KW-0808">Transferase</keyword>
<dbReference type="AlphaFoldDB" id="A0A365HA85"/>
<dbReference type="OrthoDB" id="3575979at2"/>
<dbReference type="InterPro" id="IPR027417">
    <property type="entry name" value="P-loop_NTPase"/>
</dbReference>
<evidence type="ECO:0000313" key="1">
    <source>
        <dbReference type="EMBL" id="RAY15939.1"/>
    </source>
</evidence>
<accession>A0A365HA85</accession>
<dbReference type="EMBL" id="QLYX01000003">
    <property type="protein sequence ID" value="RAY15939.1"/>
    <property type="molecule type" value="Genomic_DNA"/>
</dbReference>
<organism evidence="1 2">
    <name type="scientific">Actinomadura craniellae</name>
    <dbReference type="NCBI Taxonomy" id="2231787"/>
    <lineage>
        <taxon>Bacteria</taxon>
        <taxon>Bacillati</taxon>
        <taxon>Actinomycetota</taxon>
        <taxon>Actinomycetes</taxon>
        <taxon>Streptosporangiales</taxon>
        <taxon>Thermomonosporaceae</taxon>
        <taxon>Actinomadura</taxon>
    </lineage>
</organism>
<keyword evidence="1" id="KW-0418">Kinase</keyword>
<sequence length="199" mass="21230">MRGVILYGPPAAGKDTLTAALGGVRAEYRPVVKVKVGSGNDRGYRMATARELAELRRDGRIVQQHSRYGNTYAVDRVEVEGVWAAGGIPVLHTGRLADLRTLRGGLAAPFLSVLLWCDRDTTARRSAGRGDADTGWRLSVWDETAAELARSGPGDFDLAIRTDRTAPGHAARLIDRAVSARAGDPAAVAALVEEITRSG</sequence>
<proteinExistence type="predicted"/>
<reference evidence="1 2" key="1">
    <citation type="submission" date="2018-06" db="EMBL/GenBank/DDBJ databases">
        <title>Actinomadura craniellae sp. nov. isolated from marine sponge Craniella sp.</title>
        <authorList>
            <person name="Li L."/>
            <person name="Xu Q.H."/>
            <person name="Lin H.W."/>
            <person name="Lu Y.H."/>
        </authorList>
    </citation>
    <scope>NUCLEOTIDE SEQUENCE [LARGE SCALE GENOMIC DNA]</scope>
    <source>
        <strain evidence="1 2">LHW63021</strain>
    </source>
</reference>
<gene>
    <name evidence="1" type="ORF">DPM19_09325</name>
</gene>
<dbReference type="SUPFAM" id="SSF52540">
    <property type="entry name" value="P-loop containing nucleoside triphosphate hydrolases"/>
    <property type="match status" value="1"/>
</dbReference>
<dbReference type="Gene3D" id="3.40.50.300">
    <property type="entry name" value="P-loop containing nucleotide triphosphate hydrolases"/>
    <property type="match status" value="1"/>
</dbReference>
<dbReference type="RefSeq" id="WP_111864836.1">
    <property type="nucleotide sequence ID" value="NZ_QLYX01000003.1"/>
</dbReference>